<dbReference type="EMBL" id="CAUYUJ010017828">
    <property type="protein sequence ID" value="CAK0878244.1"/>
    <property type="molecule type" value="Genomic_DNA"/>
</dbReference>
<organism evidence="3 4">
    <name type="scientific">Prorocentrum cordatum</name>
    <dbReference type="NCBI Taxonomy" id="2364126"/>
    <lineage>
        <taxon>Eukaryota</taxon>
        <taxon>Sar</taxon>
        <taxon>Alveolata</taxon>
        <taxon>Dinophyceae</taxon>
        <taxon>Prorocentrales</taxon>
        <taxon>Prorocentraceae</taxon>
        <taxon>Prorocentrum</taxon>
    </lineage>
</organism>
<feature type="transmembrane region" description="Helical" evidence="2">
    <location>
        <begin position="15"/>
        <end position="37"/>
    </location>
</feature>
<protein>
    <submittedName>
        <fullName evidence="3">Uncharacterized protein</fullName>
    </submittedName>
</protein>
<sequence length="1147" mass="126653">MVSNYAHFCSNLRHMHWYVVCAPTLLGGIAAILTFRWNLQARRAMPMSALLRSQTVFLLLGCGLSGGFQTLRPLSQGGCGVDDKYLVFGAVPMLAGARFPTIPEWSFRFASSLEAYLTGITVLSLLLVEPRLRQAFNPLWEKRVRSTWMEVVLSWSAGVFFTVGYPLWNLWFLASLPPVDQEESEGPSVRFANYEDKDWSYFFWTLGDIAGFLFGLVLALLARRRERDMLAYLTPPGRKPKSTELVGARVEVGTPPLPESSSTEASERSSSCFWSWCFCSCRRRTPLFPVFAAARNPVFIAFIGLRTFRLFGALYVVDVTTAEYLNGFAAQLICCIAMFRYADAARPLRDPVLWLSMQQQDAEQQDAQTEVNPASASDSCLVALLRDTWLHRIWSCLTSLLVDSMRMVVLFPVLTLLPSIHMDVQVFRQLLQRMGLKDITSDKTLLIELLSLVPKKEIEKGRRAWSDWQLMLSHKETSLAHGGRMDTTRCDVDVERPEKVPCPEGLPPGISGVLSLLTAIFRLLTGWLGLAIAMFGNNVLWNRKFSRVWYALVCVGSGLYLFVGPIDILLAIDTVGLPDATVIWPQPSWIEMFSYLGLFYWLFESAARVLFSPCGARNSATYRIETMARLYCRELLKGHESSGRSSWAADEYYEETIVPTLPEQSELVLKITRNKRLKSGRLEEVTRMVTGEELHGKYSDHGVELRPGQIHDVNFSGDSRPCLVREVFADGTCTLVTEAGKMLHGVLAKQLTPSKVTDRAIDKSSFSAVLRRAAGHLGSAVDRARFEVDKQTHKVRQSVHSKLRKGPPAAESQPEGGGWAGVPREGAQDELPRPGPSSASSRGIFDAGEEMDLDEESKRCLEKCRAGNNYQRSVDWSNVRRRKLRELFSTSVGYPVLVLAAIYGSALCVVMTSLSMAMKTTQLSRAVEVNRLKAVGALRITTGGLLCDSDEAAWAQTWRGGSYERCVSLNGDPAMCMTYGPLLFDAHDHDLNSELDDTEVLELVHMVHDVLLVRVAEDRSAVALLENEILDIAVQVKSSRVSAAAAWNGSANGTANSTVESIECADDDAAAVAGAAAAGFNVSGCQDLVTVCEDEAVGTDVHRMCPETCGACGSNGTESSSLELGCVDNNDAFRVAMAAQGYDISET</sequence>
<reference evidence="3" key="1">
    <citation type="submission" date="2023-10" db="EMBL/GenBank/DDBJ databases">
        <authorList>
            <person name="Chen Y."/>
            <person name="Shah S."/>
            <person name="Dougan E. K."/>
            <person name="Thang M."/>
            <person name="Chan C."/>
        </authorList>
    </citation>
    <scope>NUCLEOTIDE SEQUENCE [LARGE SCALE GENOMIC DNA]</scope>
</reference>
<comment type="caution">
    <text evidence="3">The sequence shown here is derived from an EMBL/GenBank/DDBJ whole genome shotgun (WGS) entry which is preliminary data.</text>
</comment>
<feature type="compositionally biased region" description="Basic residues" evidence="1">
    <location>
        <begin position="793"/>
        <end position="805"/>
    </location>
</feature>
<dbReference type="Proteomes" id="UP001189429">
    <property type="component" value="Unassembled WGS sequence"/>
</dbReference>
<feature type="transmembrane region" description="Helical" evidence="2">
    <location>
        <begin position="201"/>
        <end position="222"/>
    </location>
</feature>
<evidence type="ECO:0000256" key="2">
    <source>
        <dbReference type="SAM" id="Phobius"/>
    </source>
</evidence>
<feature type="region of interest" description="Disordered" evidence="1">
    <location>
        <begin position="789"/>
        <end position="847"/>
    </location>
</feature>
<keyword evidence="2" id="KW-1133">Transmembrane helix</keyword>
<feature type="transmembrane region" description="Helical" evidence="2">
    <location>
        <begin position="513"/>
        <end position="536"/>
    </location>
</feature>
<keyword evidence="2" id="KW-0812">Transmembrane</keyword>
<feature type="transmembrane region" description="Helical" evidence="2">
    <location>
        <begin position="892"/>
        <end position="918"/>
    </location>
</feature>
<feature type="transmembrane region" description="Helical" evidence="2">
    <location>
        <begin position="592"/>
        <end position="611"/>
    </location>
</feature>
<keyword evidence="4" id="KW-1185">Reference proteome</keyword>
<keyword evidence="2" id="KW-0472">Membrane</keyword>
<evidence type="ECO:0000313" key="4">
    <source>
        <dbReference type="Proteomes" id="UP001189429"/>
    </source>
</evidence>
<evidence type="ECO:0000256" key="1">
    <source>
        <dbReference type="SAM" id="MobiDB-lite"/>
    </source>
</evidence>
<feature type="transmembrane region" description="Helical" evidence="2">
    <location>
        <begin position="148"/>
        <end position="168"/>
    </location>
</feature>
<proteinExistence type="predicted"/>
<accession>A0ABN9W0Z8</accession>
<evidence type="ECO:0000313" key="3">
    <source>
        <dbReference type="EMBL" id="CAK0878244.1"/>
    </source>
</evidence>
<feature type="transmembrane region" description="Helical" evidence="2">
    <location>
        <begin position="548"/>
        <end position="572"/>
    </location>
</feature>
<gene>
    <name evidence="3" type="ORF">PCOR1329_LOCUS62073</name>
</gene>
<name>A0ABN9W0Z8_9DINO</name>